<organism evidence="2 3">
    <name type="scientific">Pseudocercospora fijiensis (strain CIRAD86)</name>
    <name type="common">Black leaf streak disease fungus</name>
    <name type="synonym">Mycosphaerella fijiensis</name>
    <dbReference type="NCBI Taxonomy" id="383855"/>
    <lineage>
        <taxon>Eukaryota</taxon>
        <taxon>Fungi</taxon>
        <taxon>Dikarya</taxon>
        <taxon>Ascomycota</taxon>
        <taxon>Pezizomycotina</taxon>
        <taxon>Dothideomycetes</taxon>
        <taxon>Dothideomycetidae</taxon>
        <taxon>Mycosphaerellales</taxon>
        <taxon>Mycosphaerellaceae</taxon>
        <taxon>Pseudocercospora</taxon>
    </lineage>
</organism>
<dbReference type="VEuPathDB" id="FungiDB:MYCFIDRAFT_82743"/>
<name>M3B864_PSEFD</name>
<evidence type="ECO:0000313" key="3">
    <source>
        <dbReference type="Proteomes" id="UP000016932"/>
    </source>
</evidence>
<dbReference type="SUPFAM" id="SSF47616">
    <property type="entry name" value="GST C-terminal domain-like"/>
    <property type="match status" value="1"/>
</dbReference>
<accession>M3B864</accession>
<dbReference type="Pfam" id="PF25907">
    <property type="entry name" value="DUF7962"/>
    <property type="match status" value="1"/>
</dbReference>
<dbReference type="Gene3D" id="3.40.30.110">
    <property type="match status" value="2"/>
</dbReference>
<protein>
    <recommendedName>
        <fullName evidence="1">DUF7962 domain-containing protein</fullName>
    </recommendedName>
</protein>
<dbReference type="CDD" id="cd00299">
    <property type="entry name" value="GST_C_family"/>
    <property type="match status" value="1"/>
</dbReference>
<dbReference type="eggNOG" id="ENOG502QQBG">
    <property type="taxonomic scope" value="Eukaryota"/>
</dbReference>
<dbReference type="GeneID" id="19341978"/>
<dbReference type="HOGENOM" id="CLU_039745_1_0_1"/>
<dbReference type="OrthoDB" id="202840at2759"/>
<gene>
    <name evidence="2" type="ORF">MYCFIDRAFT_82743</name>
</gene>
<keyword evidence="3" id="KW-1185">Reference proteome</keyword>
<sequence>MPSLPPVIAWDYQFAPNAQKSRNYLYATKTPFKVCEQPFFIPRPILRNLGITYRRVPVLSIGKDVFPDNASFIEAMQSLLEQQGKALKTSPADRSFEAWGYRSFWVALPCVPVDFNNKQLQNDRKDLFPLFGRADYSRLQTNAASELRSLIETVENDFLSQGPWIAGQECGLADIHAMWMLKWAMKTLDMEKQPGLGRDEWPKFYHWIESIPHHAPELEQNDKINEQEARNLLFASEYAVPHVGIDPKDPLQYKAGDELYVEPTDAEPGQHPQHGKLVGLNTNKVVIELENGLRVHFPRIGYIIHRSADLPVKGVVEKVMDKVGLGQSSSVSAI</sequence>
<reference evidence="2 3" key="1">
    <citation type="journal article" date="2012" name="PLoS Pathog.">
        <title>Diverse lifestyles and strategies of plant pathogenesis encoded in the genomes of eighteen Dothideomycetes fungi.</title>
        <authorList>
            <person name="Ohm R.A."/>
            <person name="Feau N."/>
            <person name="Henrissat B."/>
            <person name="Schoch C.L."/>
            <person name="Horwitz B.A."/>
            <person name="Barry K.W."/>
            <person name="Condon B.J."/>
            <person name="Copeland A.C."/>
            <person name="Dhillon B."/>
            <person name="Glaser F."/>
            <person name="Hesse C.N."/>
            <person name="Kosti I."/>
            <person name="LaButti K."/>
            <person name="Lindquist E.A."/>
            <person name="Lucas S."/>
            <person name="Salamov A.A."/>
            <person name="Bradshaw R.E."/>
            <person name="Ciuffetti L."/>
            <person name="Hamelin R.C."/>
            <person name="Kema G.H.J."/>
            <person name="Lawrence C."/>
            <person name="Scott J.A."/>
            <person name="Spatafora J.W."/>
            <person name="Turgeon B.G."/>
            <person name="de Wit P.J.G.M."/>
            <person name="Zhong S."/>
            <person name="Goodwin S.B."/>
            <person name="Grigoriev I.V."/>
        </authorList>
    </citation>
    <scope>NUCLEOTIDE SEQUENCE [LARGE SCALE GENOMIC DNA]</scope>
    <source>
        <strain evidence="2 3">CIRAD86</strain>
    </source>
</reference>
<evidence type="ECO:0000259" key="1">
    <source>
        <dbReference type="Pfam" id="PF25907"/>
    </source>
</evidence>
<dbReference type="Gene3D" id="1.20.1050.10">
    <property type="match status" value="1"/>
</dbReference>
<dbReference type="AlphaFoldDB" id="M3B864"/>
<proteinExistence type="predicted"/>
<dbReference type="InterPro" id="IPR058268">
    <property type="entry name" value="DUF7962"/>
</dbReference>
<dbReference type="EMBL" id="KB446556">
    <property type="protein sequence ID" value="EME85508.1"/>
    <property type="molecule type" value="Genomic_DNA"/>
</dbReference>
<feature type="domain" description="DUF7962" evidence="1">
    <location>
        <begin position="115"/>
        <end position="210"/>
    </location>
</feature>
<dbReference type="RefSeq" id="XP_007922874.1">
    <property type="nucleotide sequence ID" value="XM_007924683.1"/>
</dbReference>
<dbReference type="InterPro" id="IPR036282">
    <property type="entry name" value="Glutathione-S-Trfase_C_sf"/>
</dbReference>
<dbReference type="KEGG" id="pfj:MYCFIDRAFT_82743"/>
<evidence type="ECO:0000313" key="2">
    <source>
        <dbReference type="EMBL" id="EME85508.1"/>
    </source>
</evidence>
<dbReference type="Proteomes" id="UP000016932">
    <property type="component" value="Unassembled WGS sequence"/>
</dbReference>